<keyword evidence="7" id="KW-1133">Transmembrane helix</keyword>
<keyword evidence="6" id="KW-0735">Signal-anchor</keyword>
<proteinExistence type="inferred from homology"/>
<gene>
    <name evidence="11" type="ORF">HU200_054436</name>
</gene>
<comment type="similarity">
    <text evidence="2">Belongs to the glycosyltransferase 29 family.</text>
</comment>
<evidence type="ECO:0000313" key="12">
    <source>
        <dbReference type="Proteomes" id="UP000636709"/>
    </source>
</evidence>
<dbReference type="Gene3D" id="3.90.1480.20">
    <property type="entry name" value="Glycosyl transferase family 29"/>
    <property type="match status" value="1"/>
</dbReference>
<evidence type="ECO:0000256" key="2">
    <source>
        <dbReference type="ARBA" id="ARBA00006003"/>
    </source>
</evidence>
<evidence type="ECO:0000256" key="7">
    <source>
        <dbReference type="ARBA" id="ARBA00022989"/>
    </source>
</evidence>
<dbReference type="GO" id="GO:0008373">
    <property type="term" value="F:sialyltransferase activity"/>
    <property type="evidence" value="ECO:0007669"/>
    <property type="project" value="InterPro"/>
</dbReference>
<dbReference type="GO" id="GO:0000139">
    <property type="term" value="C:Golgi membrane"/>
    <property type="evidence" value="ECO:0007669"/>
    <property type="project" value="UniProtKB-SubCell"/>
</dbReference>
<protein>
    <submittedName>
        <fullName evidence="11">Uncharacterized protein</fullName>
    </submittedName>
</protein>
<sequence length="612" mass="66731">MSSSQVRGRSFQPHFSLSSLSTSLIALPVTEKLAKSNFVPWQAQVMPTIRETVVPSKKIAAQVDGKAVKQPNPKYATWVAKDPQVLSYPLTSMTRDVMMQVGRLTLHLAYASGPTSICRVPSGGWGEQILLRTRFRIVCANFIFSSIAANLAKIGKQGEGRRLRRDRRLSLHGPMATAEERRTPRIRGECSRLTESSLSDWWDPPMKPRHLPPVLALVVLSLLSLSFRNRRLLLLPRGPSPYAAGVSGDALLRHLAAADAGGDQVLADAAALLANASVTSFPSISNRYRLLYLRLPRHDNATSSGSVSGAPSQRAVSRLRVPFVTVPDDDALLAAFRASLRSFLLAHRLRRRGSSNLNLLAGLPGLLGGGRPRRFPTCAVVGNSGILLGGGRGAQIDAHDLVVRLNNARVTGYSADVGAKTSISFVNSNILHYCAVRSAILAGGCNCHPYGRSVPMAMYICQPSHLLDALICNATATATAAASPFPLLVTDARLDALCARVAKYYSLRRFVAITGEPASNWSRRHDERYFHYSSGLQAVVMALGVCDEVSLFGFGKAAGAKHHYHTNQKKELDLHDYEAEYQFYHDLQERPEAVPFLAEAPGFKVPPVKLYR</sequence>
<dbReference type="InterPro" id="IPR001675">
    <property type="entry name" value="Glyco_trans_29"/>
</dbReference>
<keyword evidence="9" id="KW-0472">Membrane</keyword>
<dbReference type="Pfam" id="PF00777">
    <property type="entry name" value="Glyco_transf_29"/>
    <property type="match status" value="1"/>
</dbReference>
<name>A0A835AKW8_9POAL</name>
<dbReference type="PANTHER" id="PTHR46779">
    <property type="entry name" value="BETA-1,6-GALACTOSYLTRANSFERASE GALT29A"/>
    <property type="match status" value="1"/>
</dbReference>
<keyword evidence="4" id="KW-0808">Transferase</keyword>
<dbReference type="EMBL" id="JACEFO010002347">
    <property type="protein sequence ID" value="KAF8664718.1"/>
    <property type="molecule type" value="Genomic_DNA"/>
</dbReference>
<comment type="subcellular location">
    <subcellularLocation>
        <location evidence="1">Golgi apparatus membrane</location>
        <topology evidence="1">Single-pass type II membrane protein</topology>
    </subcellularLocation>
</comment>
<keyword evidence="3" id="KW-0328">Glycosyltransferase</keyword>
<dbReference type="Proteomes" id="UP000636709">
    <property type="component" value="Unassembled WGS sequence"/>
</dbReference>
<dbReference type="OrthoDB" id="10264956at2759"/>
<evidence type="ECO:0000256" key="1">
    <source>
        <dbReference type="ARBA" id="ARBA00004323"/>
    </source>
</evidence>
<evidence type="ECO:0000256" key="8">
    <source>
        <dbReference type="ARBA" id="ARBA00023034"/>
    </source>
</evidence>
<keyword evidence="8" id="KW-0333">Golgi apparatus</keyword>
<reference evidence="11" key="1">
    <citation type="submission" date="2020-07" db="EMBL/GenBank/DDBJ databases">
        <title>Genome sequence and genetic diversity analysis of an under-domesticated orphan crop, white fonio (Digitaria exilis).</title>
        <authorList>
            <person name="Bennetzen J.L."/>
            <person name="Chen S."/>
            <person name="Ma X."/>
            <person name="Wang X."/>
            <person name="Yssel A.E.J."/>
            <person name="Chaluvadi S.R."/>
            <person name="Johnson M."/>
            <person name="Gangashetty P."/>
            <person name="Hamidou F."/>
            <person name="Sanogo M.D."/>
            <person name="Zwaenepoel A."/>
            <person name="Wallace J."/>
            <person name="Van De Peer Y."/>
            <person name="Van Deynze A."/>
        </authorList>
    </citation>
    <scope>NUCLEOTIDE SEQUENCE</scope>
    <source>
        <tissue evidence="11">Leaves</tissue>
    </source>
</reference>
<organism evidence="11 12">
    <name type="scientific">Digitaria exilis</name>
    <dbReference type="NCBI Taxonomy" id="1010633"/>
    <lineage>
        <taxon>Eukaryota</taxon>
        <taxon>Viridiplantae</taxon>
        <taxon>Streptophyta</taxon>
        <taxon>Embryophyta</taxon>
        <taxon>Tracheophyta</taxon>
        <taxon>Spermatophyta</taxon>
        <taxon>Magnoliopsida</taxon>
        <taxon>Liliopsida</taxon>
        <taxon>Poales</taxon>
        <taxon>Poaceae</taxon>
        <taxon>PACMAD clade</taxon>
        <taxon>Panicoideae</taxon>
        <taxon>Panicodae</taxon>
        <taxon>Paniceae</taxon>
        <taxon>Anthephorinae</taxon>
        <taxon>Digitaria</taxon>
    </lineage>
</organism>
<evidence type="ECO:0000256" key="9">
    <source>
        <dbReference type="ARBA" id="ARBA00023136"/>
    </source>
</evidence>
<evidence type="ECO:0000256" key="4">
    <source>
        <dbReference type="ARBA" id="ARBA00022679"/>
    </source>
</evidence>
<comment type="caution">
    <text evidence="11">The sequence shown here is derived from an EMBL/GenBank/DDBJ whole genome shotgun (WGS) entry which is preliminary data.</text>
</comment>
<dbReference type="CDD" id="cd19952">
    <property type="entry name" value="GT29"/>
    <property type="match status" value="1"/>
</dbReference>
<dbReference type="InterPro" id="IPR038578">
    <property type="entry name" value="GT29-like_sf"/>
</dbReference>
<evidence type="ECO:0000256" key="5">
    <source>
        <dbReference type="ARBA" id="ARBA00022692"/>
    </source>
</evidence>
<accession>A0A835AKW8</accession>
<dbReference type="AlphaFoldDB" id="A0A835AKW8"/>
<evidence type="ECO:0000256" key="10">
    <source>
        <dbReference type="ARBA" id="ARBA00023180"/>
    </source>
</evidence>
<evidence type="ECO:0000256" key="3">
    <source>
        <dbReference type="ARBA" id="ARBA00022676"/>
    </source>
</evidence>
<keyword evidence="5" id="KW-0812">Transmembrane</keyword>
<evidence type="ECO:0000313" key="11">
    <source>
        <dbReference type="EMBL" id="KAF8664718.1"/>
    </source>
</evidence>
<keyword evidence="10" id="KW-0325">Glycoprotein</keyword>
<evidence type="ECO:0000256" key="6">
    <source>
        <dbReference type="ARBA" id="ARBA00022968"/>
    </source>
</evidence>
<keyword evidence="12" id="KW-1185">Reference proteome</keyword>
<dbReference type="PANTHER" id="PTHR46779:SF2">
    <property type="entry name" value="SIALYLTRANSFERASE-LIKE PROTEIN 2"/>
    <property type="match status" value="1"/>
</dbReference>